<name>A0A9P1BLL5_9DINO</name>
<proteinExistence type="predicted"/>
<reference evidence="2 3" key="2">
    <citation type="submission" date="2024-05" db="EMBL/GenBank/DDBJ databases">
        <authorList>
            <person name="Chen Y."/>
            <person name="Shah S."/>
            <person name="Dougan E. K."/>
            <person name="Thang M."/>
            <person name="Chan C."/>
        </authorList>
    </citation>
    <scope>NUCLEOTIDE SEQUENCE [LARGE SCALE GENOMIC DNA]</scope>
</reference>
<sequence>MTLLLYANDVLSMANKLLDLAHLRTSGTELRNLDAMAGNLRVKSLEECNKDTVNASFFGVHFGHKIEEQERGGVRYALKSKQYLNNEDYALLHNLQPGNAQFFDFGEMSGPTTQSIWDDFGLLWDGLTLVSSQWMLKFNALFQLGLVIASGTQFDKSIPPMNSSSRSQDQVLKNAAGADFCKQSCQPVAAKCGSWARSKRDE</sequence>
<dbReference type="Proteomes" id="UP001152797">
    <property type="component" value="Unassembled WGS sequence"/>
</dbReference>
<keyword evidence="3" id="KW-1185">Reference proteome</keyword>
<reference evidence="1" key="1">
    <citation type="submission" date="2022-10" db="EMBL/GenBank/DDBJ databases">
        <authorList>
            <person name="Chen Y."/>
            <person name="Dougan E. K."/>
            <person name="Chan C."/>
            <person name="Rhodes N."/>
            <person name="Thang M."/>
        </authorList>
    </citation>
    <scope>NUCLEOTIDE SEQUENCE</scope>
</reference>
<evidence type="ECO:0000313" key="3">
    <source>
        <dbReference type="Proteomes" id="UP001152797"/>
    </source>
</evidence>
<organism evidence="1">
    <name type="scientific">Cladocopium goreaui</name>
    <dbReference type="NCBI Taxonomy" id="2562237"/>
    <lineage>
        <taxon>Eukaryota</taxon>
        <taxon>Sar</taxon>
        <taxon>Alveolata</taxon>
        <taxon>Dinophyceae</taxon>
        <taxon>Suessiales</taxon>
        <taxon>Symbiodiniaceae</taxon>
        <taxon>Cladocopium</taxon>
    </lineage>
</organism>
<protein>
    <submittedName>
        <fullName evidence="1">Uncharacterized protein</fullName>
    </submittedName>
</protein>
<accession>A0A9P1BLL5</accession>
<comment type="caution">
    <text evidence="1">The sequence shown here is derived from an EMBL/GenBank/DDBJ whole genome shotgun (WGS) entry which is preliminary data.</text>
</comment>
<dbReference type="EMBL" id="CAMXCT020000113">
    <property type="protein sequence ID" value="CAL1127381.1"/>
    <property type="molecule type" value="Genomic_DNA"/>
</dbReference>
<evidence type="ECO:0000313" key="2">
    <source>
        <dbReference type="EMBL" id="CAL4761318.1"/>
    </source>
</evidence>
<dbReference type="EMBL" id="CAMXCT030000113">
    <property type="protein sequence ID" value="CAL4761318.1"/>
    <property type="molecule type" value="Genomic_DNA"/>
</dbReference>
<dbReference type="AlphaFoldDB" id="A0A9P1BLL5"/>
<gene>
    <name evidence="1" type="ORF">C1SCF055_LOCUS2446</name>
</gene>
<evidence type="ECO:0000313" key="1">
    <source>
        <dbReference type="EMBL" id="CAI3974006.1"/>
    </source>
</evidence>
<dbReference type="EMBL" id="CAMXCT010000113">
    <property type="protein sequence ID" value="CAI3974006.1"/>
    <property type="molecule type" value="Genomic_DNA"/>
</dbReference>